<keyword evidence="8" id="KW-0902">Two-component regulatory system</keyword>
<evidence type="ECO:0000256" key="3">
    <source>
        <dbReference type="ARBA" id="ARBA00022553"/>
    </source>
</evidence>
<sequence>MWNRINLRTRIYVILTSLILMTLAGGVVTVWYTYQMQRLLEDITGKNLAALRAAEELEIALVNQKGFVSYFFLDGNTEWLERLGEYRQRFRDRLHEARQLIQDSQQMEALERIESEYLSYVSLKDQVITYYRAGSRDEGTVLHQKVRHYFFNILELTEAFRNTQKEKINIIKEGSQKQAKKLRVIAATAVIAVLLLGVFLTFILTAQILGPVRRLALKTDPEALPNIPEDEVKALSRGVRGLMENIDHSHSQLERSQEILLQAEKMAMVGKLAAGTAHSIRNPLTSLKMRLFSLSRSLELTADQKEDFEVITDEIGHIDNIVENFLEFSRPPKLKVRCIHSSDVIEMTLNLLHHRVASYDVSIKFEKKGDIPAIQADPEQLKEVLVNIVVNACEAMPRGGSIVISEDESLSDSIGKVVEIRVSDDGPGLSDSIKEKIFQPFFTTKEEGTGLGLSIANRIVEQHGGLLDFESEEGKGTTFIIRIPVAEGQV</sequence>
<keyword evidence="9" id="KW-0472">Membrane</keyword>
<organism evidence="11">
    <name type="scientific">uncultured Desulfobacterium sp</name>
    <dbReference type="NCBI Taxonomy" id="201089"/>
    <lineage>
        <taxon>Bacteria</taxon>
        <taxon>Pseudomonadati</taxon>
        <taxon>Thermodesulfobacteriota</taxon>
        <taxon>Desulfobacteria</taxon>
        <taxon>Desulfobacterales</taxon>
        <taxon>Desulfobacteriaceae</taxon>
        <taxon>Desulfobacterium</taxon>
        <taxon>environmental samples</taxon>
    </lineage>
</organism>
<evidence type="ECO:0000256" key="2">
    <source>
        <dbReference type="ARBA" id="ARBA00012438"/>
    </source>
</evidence>
<keyword evidence="6 11" id="KW-0418">Kinase</keyword>
<dbReference type="PROSITE" id="PS50109">
    <property type="entry name" value="HIS_KIN"/>
    <property type="match status" value="1"/>
</dbReference>
<dbReference type="PANTHER" id="PTHR43065:SF10">
    <property type="entry name" value="PEROXIDE STRESS-ACTIVATED HISTIDINE KINASE MAK3"/>
    <property type="match status" value="1"/>
</dbReference>
<keyword evidence="5" id="KW-0547">Nucleotide-binding</keyword>
<evidence type="ECO:0000256" key="6">
    <source>
        <dbReference type="ARBA" id="ARBA00022777"/>
    </source>
</evidence>
<evidence type="ECO:0000256" key="7">
    <source>
        <dbReference type="ARBA" id="ARBA00022840"/>
    </source>
</evidence>
<dbReference type="InterPro" id="IPR005467">
    <property type="entry name" value="His_kinase_dom"/>
</dbReference>
<evidence type="ECO:0000256" key="8">
    <source>
        <dbReference type="ARBA" id="ARBA00023012"/>
    </source>
</evidence>
<dbReference type="GO" id="GO:0000155">
    <property type="term" value="F:phosphorelay sensor kinase activity"/>
    <property type="evidence" value="ECO:0007669"/>
    <property type="project" value="InterPro"/>
</dbReference>
<dbReference type="Gene3D" id="1.10.287.130">
    <property type="match status" value="1"/>
</dbReference>
<dbReference type="PRINTS" id="PR00344">
    <property type="entry name" value="BCTRLSENSOR"/>
</dbReference>
<name>A0A445MYM5_9BACT</name>
<feature type="transmembrane region" description="Helical" evidence="9">
    <location>
        <begin position="184"/>
        <end position="209"/>
    </location>
</feature>
<dbReference type="CDD" id="cd00082">
    <property type="entry name" value="HisKA"/>
    <property type="match status" value="1"/>
</dbReference>
<proteinExistence type="predicted"/>
<comment type="catalytic activity">
    <reaction evidence="1">
        <text>ATP + protein L-histidine = ADP + protein N-phospho-L-histidine.</text>
        <dbReference type="EC" id="2.7.13.3"/>
    </reaction>
</comment>
<evidence type="ECO:0000256" key="5">
    <source>
        <dbReference type="ARBA" id="ARBA00022741"/>
    </source>
</evidence>
<dbReference type="SUPFAM" id="SSF55874">
    <property type="entry name" value="ATPase domain of HSP90 chaperone/DNA topoisomerase II/histidine kinase"/>
    <property type="match status" value="1"/>
</dbReference>
<evidence type="ECO:0000313" key="11">
    <source>
        <dbReference type="EMBL" id="SPD74451.1"/>
    </source>
</evidence>
<protein>
    <recommendedName>
        <fullName evidence="2">histidine kinase</fullName>
        <ecNumber evidence="2">2.7.13.3</ecNumber>
    </recommendedName>
</protein>
<accession>A0A445MYM5</accession>
<dbReference type="PANTHER" id="PTHR43065">
    <property type="entry name" value="SENSOR HISTIDINE KINASE"/>
    <property type="match status" value="1"/>
</dbReference>
<dbReference type="GO" id="GO:0005524">
    <property type="term" value="F:ATP binding"/>
    <property type="evidence" value="ECO:0007669"/>
    <property type="project" value="UniProtKB-KW"/>
</dbReference>
<dbReference type="Pfam" id="PF12729">
    <property type="entry name" value="4HB_MCP_1"/>
    <property type="match status" value="1"/>
</dbReference>
<feature type="transmembrane region" description="Helical" evidence="9">
    <location>
        <begin position="12"/>
        <end position="34"/>
    </location>
</feature>
<dbReference type="EC" id="2.7.13.3" evidence="2"/>
<evidence type="ECO:0000259" key="10">
    <source>
        <dbReference type="PROSITE" id="PS50109"/>
    </source>
</evidence>
<evidence type="ECO:0000256" key="1">
    <source>
        <dbReference type="ARBA" id="ARBA00000085"/>
    </source>
</evidence>
<dbReference type="EMBL" id="OJIN01000146">
    <property type="protein sequence ID" value="SPD74451.1"/>
    <property type="molecule type" value="Genomic_DNA"/>
</dbReference>
<dbReference type="CDD" id="cd00075">
    <property type="entry name" value="HATPase"/>
    <property type="match status" value="1"/>
</dbReference>
<keyword evidence="4" id="KW-0808">Transferase</keyword>
<dbReference type="Gene3D" id="3.30.565.10">
    <property type="entry name" value="Histidine kinase-like ATPase, C-terminal domain"/>
    <property type="match status" value="1"/>
</dbReference>
<gene>
    <name evidence="11" type="ORF">PITCH_A230137</name>
</gene>
<dbReference type="SMART" id="SM00387">
    <property type="entry name" value="HATPase_c"/>
    <property type="match status" value="1"/>
</dbReference>
<keyword evidence="9" id="KW-1133">Transmembrane helix</keyword>
<keyword evidence="3" id="KW-0597">Phosphoprotein</keyword>
<dbReference type="Pfam" id="PF00512">
    <property type="entry name" value="HisKA"/>
    <property type="match status" value="1"/>
</dbReference>
<dbReference type="SMART" id="SM00388">
    <property type="entry name" value="HisKA"/>
    <property type="match status" value="1"/>
</dbReference>
<dbReference type="InterPro" id="IPR036097">
    <property type="entry name" value="HisK_dim/P_sf"/>
</dbReference>
<evidence type="ECO:0000256" key="4">
    <source>
        <dbReference type="ARBA" id="ARBA00022679"/>
    </source>
</evidence>
<evidence type="ECO:0000256" key="9">
    <source>
        <dbReference type="SAM" id="Phobius"/>
    </source>
</evidence>
<dbReference type="InterPro" id="IPR003661">
    <property type="entry name" value="HisK_dim/P_dom"/>
</dbReference>
<keyword evidence="9" id="KW-0812">Transmembrane</keyword>
<dbReference type="InterPro" id="IPR036890">
    <property type="entry name" value="HATPase_C_sf"/>
</dbReference>
<keyword evidence="7" id="KW-0067">ATP-binding</keyword>
<dbReference type="InterPro" id="IPR003594">
    <property type="entry name" value="HATPase_dom"/>
</dbReference>
<dbReference type="InterPro" id="IPR004358">
    <property type="entry name" value="Sig_transdc_His_kin-like_C"/>
</dbReference>
<feature type="domain" description="Histidine kinase" evidence="10">
    <location>
        <begin position="275"/>
        <end position="487"/>
    </location>
</feature>
<dbReference type="AlphaFoldDB" id="A0A445MYM5"/>
<dbReference type="InterPro" id="IPR024478">
    <property type="entry name" value="HlyB_4HB_MCP"/>
</dbReference>
<reference evidence="11" key="1">
    <citation type="submission" date="2018-01" db="EMBL/GenBank/DDBJ databases">
        <authorList>
            <person name="Regsiter A."/>
            <person name="William W."/>
        </authorList>
    </citation>
    <scope>NUCLEOTIDE SEQUENCE</scope>
    <source>
        <strain evidence="11">TRIP AH-1</strain>
    </source>
</reference>
<dbReference type="SUPFAM" id="SSF47384">
    <property type="entry name" value="Homodimeric domain of signal transducing histidine kinase"/>
    <property type="match status" value="1"/>
</dbReference>
<dbReference type="Pfam" id="PF02518">
    <property type="entry name" value="HATPase_c"/>
    <property type="match status" value="1"/>
</dbReference>